<feature type="domain" description="Glycosyl transferase family 1" evidence="1">
    <location>
        <begin position="240"/>
        <end position="306"/>
    </location>
</feature>
<organism evidence="3 4">
    <name type="scientific">Natrinema altunense</name>
    <dbReference type="NCBI Taxonomy" id="222984"/>
    <lineage>
        <taxon>Archaea</taxon>
        <taxon>Methanobacteriati</taxon>
        <taxon>Methanobacteriota</taxon>
        <taxon>Stenosarchaea group</taxon>
        <taxon>Halobacteria</taxon>
        <taxon>Halobacteriales</taxon>
        <taxon>Natrialbaceae</taxon>
        <taxon>Natrinema</taxon>
    </lineage>
</organism>
<dbReference type="Proteomes" id="UP000292704">
    <property type="component" value="Unassembled WGS sequence"/>
</dbReference>
<dbReference type="OrthoDB" id="132546at2157"/>
<accession>A0A482XY95</accession>
<dbReference type="Pfam" id="PF00534">
    <property type="entry name" value="Glycos_transf_1"/>
    <property type="match status" value="1"/>
</dbReference>
<evidence type="ECO:0000313" key="3">
    <source>
        <dbReference type="EMBL" id="RZH67023.1"/>
    </source>
</evidence>
<dbReference type="InterPro" id="IPR028098">
    <property type="entry name" value="Glyco_trans_4-like_N"/>
</dbReference>
<dbReference type="RefSeq" id="WP_130171284.1">
    <property type="nucleotide sequence ID" value="NZ_SHMR01000007.1"/>
</dbReference>
<dbReference type="EMBL" id="SHMR01000007">
    <property type="protein sequence ID" value="RZH67023.1"/>
    <property type="molecule type" value="Genomic_DNA"/>
</dbReference>
<evidence type="ECO:0000313" key="4">
    <source>
        <dbReference type="Proteomes" id="UP000292704"/>
    </source>
</evidence>
<feature type="domain" description="Glycosyltransferase subfamily 4-like N-terminal" evidence="2">
    <location>
        <begin position="21"/>
        <end position="192"/>
    </location>
</feature>
<comment type="caution">
    <text evidence="3">The sequence shown here is derived from an EMBL/GenBank/DDBJ whole genome shotgun (WGS) entry which is preliminary data.</text>
</comment>
<dbReference type="Gene3D" id="3.40.50.2000">
    <property type="entry name" value="Glycogen Phosphorylase B"/>
    <property type="match status" value="2"/>
</dbReference>
<dbReference type="SUPFAM" id="SSF53756">
    <property type="entry name" value="UDP-Glycosyltransferase/glycogen phosphorylase"/>
    <property type="match status" value="1"/>
</dbReference>
<keyword evidence="3" id="KW-0808">Transferase</keyword>
<sequence>MASHDLSILVISREFPPHVLGGLSYHLGNLYSSIEEKGCEVTVLAGTCAQTTVDESAPCPQNITVDRIPFGSQRGHHIRFPLALKRRLRTFDTDSYDVVITHTPLPFGLDTPMVGKYHDCVREEKRFQETELSVHEQILSRIVEPTRRFVDQRSLNVVDAAVFNSDLTRLVWGNHYDLPSKSVVHYNGVDTDVFRPVPSEENNYLLFVGGSERKGLSTVLNFAETASYPIRIVGPSEIDSENVQAIGRVSQSELAQLYSDAIATIHPAKFEAFGNVVLESLACGTPVVTTESCGASAILSKHCGAVTDDLAQGVGQVVNERIDSKACRNVAQQYSWDNVAERMLELVYELIE</sequence>
<evidence type="ECO:0000259" key="1">
    <source>
        <dbReference type="Pfam" id="PF00534"/>
    </source>
</evidence>
<dbReference type="GO" id="GO:0016757">
    <property type="term" value="F:glycosyltransferase activity"/>
    <property type="evidence" value="ECO:0007669"/>
    <property type="project" value="InterPro"/>
</dbReference>
<proteinExistence type="predicted"/>
<dbReference type="PANTHER" id="PTHR45947:SF3">
    <property type="entry name" value="SULFOQUINOVOSYL TRANSFERASE SQD2"/>
    <property type="match status" value="1"/>
</dbReference>
<reference evidence="3 4" key="1">
    <citation type="submission" date="2019-02" db="EMBL/GenBank/DDBJ databases">
        <title>Genome analysis provides insights into bioremediation potentialities and Haloocin production by Natrinema altunense strain 4.1R isolated from Chott Douz in Tunisian desert.</title>
        <authorList>
            <person name="Najjari A."/>
            <person name="Youssef N."/>
            <person name="Ben Dhia O."/>
            <person name="Ferjani R."/>
            <person name="El Hidri D."/>
            <person name="Ouzari H.I."/>
            <person name="Cherif A."/>
        </authorList>
    </citation>
    <scope>NUCLEOTIDE SEQUENCE [LARGE SCALE GENOMIC DNA]</scope>
    <source>
        <strain evidence="3 4">4.1R</strain>
    </source>
</reference>
<protein>
    <submittedName>
        <fullName evidence="3">Glycosyltransferase</fullName>
    </submittedName>
</protein>
<dbReference type="PANTHER" id="PTHR45947">
    <property type="entry name" value="SULFOQUINOVOSYL TRANSFERASE SQD2"/>
    <property type="match status" value="1"/>
</dbReference>
<evidence type="ECO:0000259" key="2">
    <source>
        <dbReference type="Pfam" id="PF13439"/>
    </source>
</evidence>
<gene>
    <name evidence="3" type="ORF">ELS17_14720</name>
</gene>
<name>A0A482XY95_9EURY</name>
<dbReference type="Pfam" id="PF13439">
    <property type="entry name" value="Glyco_transf_4"/>
    <property type="match status" value="1"/>
</dbReference>
<dbReference type="CDD" id="cd03801">
    <property type="entry name" value="GT4_PimA-like"/>
    <property type="match status" value="1"/>
</dbReference>
<dbReference type="InterPro" id="IPR050194">
    <property type="entry name" value="Glycosyltransferase_grp1"/>
</dbReference>
<dbReference type="AlphaFoldDB" id="A0A482XY95"/>
<dbReference type="InterPro" id="IPR001296">
    <property type="entry name" value="Glyco_trans_1"/>
</dbReference>